<keyword evidence="11" id="KW-1185">Reference proteome</keyword>
<proteinExistence type="predicted"/>
<reference evidence="10 11" key="1">
    <citation type="submission" date="2020-04" db="EMBL/GenBank/DDBJ databases">
        <title>Azohydromonas sp. isolated from soil.</title>
        <authorList>
            <person name="Dahal R.H."/>
        </authorList>
    </citation>
    <scope>NUCLEOTIDE SEQUENCE [LARGE SCALE GENOMIC DNA]</scope>
    <source>
        <strain evidence="10 11">G-1-1-14</strain>
    </source>
</reference>
<evidence type="ECO:0000313" key="10">
    <source>
        <dbReference type="EMBL" id="NML14403.1"/>
    </source>
</evidence>
<keyword evidence="7 8" id="KW-0472">Membrane</keyword>
<accession>A0A848F7T2</accession>
<dbReference type="RefSeq" id="WP_169159282.1">
    <property type="nucleotide sequence ID" value="NZ_JABBFW010000002.1"/>
</dbReference>
<comment type="caution">
    <text evidence="10">The sequence shown here is derived from an EMBL/GenBank/DDBJ whole genome shotgun (WGS) entry which is preliminary data.</text>
</comment>
<feature type="transmembrane region" description="Helical" evidence="8">
    <location>
        <begin position="12"/>
        <end position="31"/>
    </location>
</feature>
<dbReference type="Pfam" id="PF09721">
    <property type="entry name" value="Exosortase_EpsH"/>
    <property type="match status" value="1"/>
</dbReference>
<dbReference type="InterPro" id="IPR019127">
    <property type="entry name" value="Exosortase"/>
</dbReference>
<evidence type="ECO:0000256" key="4">
    <source>
        <dbReference type="ARBA" id="ARBA00022692"/>
    </source>
</evidence>
<feature type="transmembrane region" description="Helical" evidence="8">
    <location>
        <begin position="76"/>
        <end position="93"/>
    </location>
</feature>
<protein>
    <submittedName>
        <fullName evidence="10">Exosortase A</fullName>
        <ecNumber evidence="10">3.4.22.-</ecNumber>
    </submittedName>
</protein>
<feature type="transmembrane region" description="Helical" evidence="8">
    <location>
        <begin position="131"/>
        <end position="149"/>
    </location>
</feature>
<dbReference type="InterPro" id="IPR014263">
    <property type="entry name" value="Methanolan_biosynth_EpsI"/>
</dbReference>
<evidence type="ECO:0000256" key="2">
    <source>
        <dbReference type="ARBA" id="ARBA00022475"/>
    </source>
</evidence>
<dbReference type="NCBIfam" id="TIGR04178">
    <property type="entry name" value="exo_archaeo"/>
    <property type="match status" value="1"/>
</dbReference>
<evidence type="ECO:0000256" key="3">
    <source>
        <dbReference type="ARBA" id="ARBA00022670"/>
    </source>
</evidence>
<sequence>MSSVLPMKGDRPWPAALTALGVVLAALLWLYRDTGLAMVGIWARSETFTHAFTVPPISLWLIWRRRALLAQMTPRPVPWLLLPMVLVALAWLLGQLATVNAVTQFALVALLVLSVPAVLGWEVARAIQFPLLFLFFAVPFGEFLMPLFMDWTADFTVWALRLSGIPVLREGLQFTIPSGHWSVEAACSGIRYLMASLMVGVLFAYLNYTSMLRRWLFVGISILVPIVANWVRAYLIVLVGHLSGNELATGADHLVYGWVFFGIVILVMLAIGAYWSQPEGAPAAVAPPPPGMSPRSVGMASTLAAAAALAVLALPHGLLARVQGEAPASLHGLETLAAPAAGWAPAAQPPSDWRNAFLNPTQQLQRSYARDGQVVGLQLAYYGSETADSKLVSSTNALVAPQNGQWAQVQTGRQTVQTLGQPLAWRTAELRSLASALTDTGGLRLTVWQIYWINGELIASDARAKAQLAFNRLAGRGSDGAVILIYTVKTSAERDTATLQAFVRDHMDVLTTGLRRARDSAGG</sequence>
<feature type="transmembrane region" description="Helical" evidence="8">
    <location>
        <begin position="190"/>
        <end position="208"/>
    </location>
</feature>
<dbReference type="EMBL" id="JABBFW010000002">
    <property type="protein sequence ID" value="NML14403.1"/>
    <property type="molecule type" value="Genomic_DNA"/>
</dbReference>
<evidence type="ECO:0000259" key="9">
    <source>
        <dbReference type="Pfam" id="PF11984"/>
    </source>
</evidence>
<dbReference type="InterPro" id="IPR013426">
    <property type="entry name" value="EpsH-like"/>
</dbReference>
<dbReference type="Proteomes" id="UP000574067">
    <property type="component" value="Unassembled WGS sequence"/>
</dbReference>
<evidence type="ECO:0000256" key="8">
    <source>
        <dbReference type="SAM" id="Phobius"/>
    </source>
</evidence>
<dbReference type="GO" id="GO:0006508">
    <property type="term" value="P:proteolysis"/>
    <property type="evidence" value="ECO:0007669"/>
    <property type="project" value="UniProtKB-KW"/>
</dbReference>
<feature type="transmembrane region" description="Helical" evidence="8">
    <location>
        <begin position="255"/>
        <end position="276"/>
    </location>
</feature>
<dbReference type="Pfam" id="PF11984">
    <property type="entry name" value="DUF3485"/>
    <property type="match status" value="1"/>
</dbReference>
<dbReference type="GO" id="GO:0008233">
    <property type="term" value="F:peptidase activity"/>
    <property type="evidence" value="ECO:0007669"/>
    <property type="project" value="UniProtKB-KW"/>
</dbReference>
<dbReference type="AlphaFoldDB" id="A0A848F7T2"/>
<dbReference type="GO" id="GO:0005886">
    <property type="term" value="C:plasma membrane"/>
    <property type="evidence" value="ECO:0007669"/>
    <property type="project" value="UniProtKB-SubCell"/>
</dbReference>
<keyword evidence="2" id="KW-1003">Cell membrane</keyword>
<name>A0A848F7T2_9BURK</name>
<evidence type="ECO:0000256" key="1">
    <source>
        <dbReference type="ARBA" id="ARBA00004651"/>
    </source>
</evidence>
<keyword evidence="3" id="KW-0645">Protease</keyword>
<comment type="subcellular location">
    <subcellularLocation>
        <location evidence="1">Cell membrane</location>
        <topology evidence="1">Multi-pass membrane protein</topology>
    </subcellularLocation>
</comment>
<evidence type="ECO:0000256" key="7">
    <source>
        <dbReference type="ARBA" id="ARBA00023136"/>
    </source>
</evidence>
<feature type="transmembrane region" description="Helical" evidence="8">
    <location>
        <begin position="47"/>
        <end position="64"/>
    </location>
</feature>
<dbReference type="NCBIfam" id="TIGR02602">
    <property type="entry name" value="8TM_EpsH"/>
    <property type="match status" value="1"/>
</dbReference>
<feature type="transmembrane region" description="Helical" evidence="8">
    <location>
        <begin position="215"/>
        <end position="235"/>
    </location>
</feature>
<dbReference type="NCBIfam" id="TIGR02914">
    <property type="entry name" value="EpsI_fam"/>
    <property type="match status" value="1"/>
</dbReference>
<gene>
    <name evidence="10" type="primary">xrtA</name>
    <name evidence="10" type="ORF">HHL10_05350</name>
</gene>
<evidence type="ECO:0000313" key="11">
    <source>
        <dbReference type="Proteomes" id="UP000574067"/>
    </source>
</evidence>
<dbReference type="NCBIfam" id="TIGR03109">
    <property type="entry name" value="exosort_XrtA"/>
    <property type="match status" value="1"/>
</dbReference>
<evidence type="ECO:0000256" key="6">
    <source>
        <dbReference type="ARBA" id="ARBA00022989"/>
    </source>
</evidence>
<keyword evidence="5 10" id="KW-0378">Hydrolase</keyword>
<dbReference type="InterPro" id="IPR026392">
    <property type="entry name" value="Exo/Archaeosortase_dom"/>
</dbReference>
<dbReference type="InterPro" id="IPR017540">
    <property type="entry name" value="Exosortase-1"/>
</dbReference>
<feature type="transmembrane region" description="Helical" evidence="8">
    <location>
        <begin position="105"/>
        <end position="124"/>
    </location>
</feature>
<dbReference type="EC" id="3.4.22.-" evidence="10"/>
<evidence type="ECO:0000256" key="5">
    <source>
        <dbReference type="ARBA" id="ARBA00022801"/>
    </source>
</evidence>
<organism evidence="10 11">
    <name type="scientific">Azohydromonas caseinilytica</name>
    <dbReference type="NCBI Taxonomy" id="2728836"/>
    <lineage>
        <taxon>Bacteria</taxon>
        <taxon>Pseudomonadati</taxon>
        <taxon>Pseudomonadota</taxon>
        <taxon>Betaproteobacteria</taxon>
        <taxon>Burkholderiales</taxon>
        <taxon>Sphaerotilaceae</taxon>
        <taxon>Azohydromonas</taxon>
    </lineage>
</organism>
<keyword evidence="4 8" id="KW-0812">Transmembrane</keyword>
<keyword evidence="6 8" id="KW-1133">Transmembrane helix</keyword>
<feature type="transmembrane region" description="Helical" evidence="8">
    <location>
        <begin position="297"/>
        <end position="319"/>
    </location>
</feature>
<feature type="domain" description="Methanolan biosynthesis EpsI" evidence="9">
    <location>
        <begin position="307"/>
        <end position="511"/>
    </location>
</feature>